<dbReference type="PANTHER" id="PTHR24305:SF166">
    <property type="entry name" value="CYTOCHROME P450 12A4, MITOCHONDRIAL-RELATED"/>
    <property type="match status" value="1"/>
</dbReference>
<keyword evidence="3 4" id="KW-0349">Heme</keyword>
<dbReference type="Pfam" id="PF00067">
    <property type="entry name" value="p450"/>
    <property type="match status" value="1"/>
</dbReference>
<gene>
    <name evidence="5" type="ORF">WJX72_004712</name>
</gene>
<comment type="cofactor">
    <cofactor evidence="1 3">
        <name>heme</name>
        <dbReference type="ChEBI" id="CHEBI:30413"/>
    </cofactor>
</comment>
<dbReference type="GO" id="GO:0005506">
    <property type="term" value="F:iron ion binding"/>
    <property type="evidence" value="ECO:0007669"/>
    <property type="project" value="InterPro"/>
</dbReference>
<protein>
    <recommendedName>
        <fullName evidence="7">Cytochrome P450</fullName>
    </recommendedName>
</protein>
<evidence type="ECO:0000256" key="1">
    <source>
        <dbReference type="ARBA" id="ARBA00001971"/>
    </source>
</evidence>
<evidence type="ECO:0000256" key="3">
    <source>
        <dbReference type="PIRSR" id="PIRSR602401-1"/>
    </source>
</evidence>
<evidence type="ECO:0000313" key="5">
    <source>
        <dbReference type="EMBL" id="KAK9812852.1"/>
    </source>
</evidence>
<evidence type="ECO:0000256" key="4">
    <source>
        <dbReference type="RuleBase" id="RU000461"/>
    </source>
</evidence>
<dbReference type="EMBL" id="JALJOR010000008">
    <property type="protein sequence ID" value="KAK9812852.1"/>
    <property type="molecule type" value="Genomic_DNA"/>
</dbReference>
<dbReference type="SUPFAM" id="SSF48264">
    <property type="entry name" value="Cytochrome P450"/>
    <property type="match status" value="1"/>
</dbReference>
<dbReference type="PRINTS" id="PR00385">
    <property type="entry name" value="P450"/>
</dbReference>
<keyword evidence="3 4" id="KW-0479">Metal-binding</keyword>
<keyword evidence="3 4" id="KW-0408">Iron</keyword>
<keyword evidence="6" id="KW-1185">Reference proteome</keyword>
<accession>A0AAW1PVQ0</accession>
<dbReference type="PROSITE" id="PS00086">
    <property type="entry name" value="CYTOCHROME_P450"/>
    <property type="match status" value="1"/>
</dbReference>
<comment type="caution">
    <text evidence="5">The sequence shown here is derived from an EMBL/GenBank/DDBJ whole genome shotgun (WGS) entry which is preliminary data.</text>
</comment>
<dbReference type="GO" id="GO:0016705">
    <property type="term" value="F:oxidoreductase activity, acting on paired donors, with incorporation or reduction of molecular oxygen"/>
    <property type="evidence" value="ECO:0007669"/>
    <property type="project" value="InterPro"/>
</dbReference>
<dbReference type="InterPro" id="IPR050121">
    <property type="entry name" value="Cytochrome_P450_monoxygenase"/>
</dbReference>
<dbReference type="PANTHER" id="PTHR24305">
    <property type="entry name" value="CYTOCHROME P450"/>
    <property type="match status" value="1"/>
</dbReference>
<dbReference type="InterPro" id="IPR002401">
    <property type="entry name" value="Cyt_P450_E_grp-I"/>
</dbReference>
<evidence type="ECO:0008006" key="7">
    <source>
        <dbReference type="Google" id="ProtNLM"/>
    </source>
</evidence>
<dbReference type="InterPro" id="IPR036396">
    <property type="entry name" value="Cyt_P450_sf"/>
</dbReference>
<reference evidence="5 6" key="1">
    <citation type="journal article" date="2024" name="Nat. Commun.">
        <title>Phylogenomics reveals the evolutionary origins of lichenization in chlorophyte algae.</title>
        <authorList>
            <person name="Puginier C."/>
            <person name="Libourel C."/>
            <person name="Otte J."/>
            <person name="Skaloud P."/>
            <person name="Haon M."/>
            <person name="Grisel S."/>
            <person name="Petersen M."/>
            <person name="Berrin J.G."/>
            <person name="Delaux P.M."/>
            <person name="Dal Grande F."/>
            <person name="Keller J."/>
        </authorList>
    </citation>
    <scope>NUCLEOTIDE SEQUENCE [LARGE SCALE GENOMIC DNA]</scope>
    <source>
        <strain evidence="5 6">SAG 2043</strain>
    </source>
</reference>
<name>A0AAW1PVQ0_9CHLO</name>
<dbReference type="InterPro" id="IPR017972">
    <property type="entry name" value="Cyt_P450_CS"/>
</dbReference>
<evidence type="ECO:0000313" key="6">
    <source>
        <dbReference type="Proteomes" id="UP001489004"/>
    </source>
</evidence>
<dbReference type="PRINTS" id="PR00463">
    <property type="entry name" value="EP450I"/>
</dbReference>
<keyword evidence="4" id="KW-0503">Monooxygenase</keyword>
<proteinExistence type="inferred from homology"/>
<keyword evidence="4" id="KW-0560">Oxidoreductase</keyword>
<feature type="binding site" description="axial binding residue" evidence="3">
    <location>
        <position position="424"/>
    </location>
    <ligand>
        <name>heme</name>
        <dbReference type="ChEBI" id="CHEBI:30413"/>
    </ligand>
    <ligandPart>
        <name>Fe</name>
        <dbReference type="ChEBI" id="CHEBI:18248"/>
    </ligandPart>
</feature>
<sequence length="484" mass="53461">MPSPPRKLIVGHMLDVLAPNFHRVFTRWAGQYGGIYRISVMGFPGVVVSDPEAVSHILGRAGCIDLPKHTASYQVLDLLWGNKGAHSIFTSLSNEDWRDVRKAVSSSFSSVNVRQKFPIATQKAHSLADAIAAVGSKQSVDMDEAGMRLTLDIVGLAGFGHDFGAVSLGENRVITTLPHALEECQRRMTNPLQWLNFWTKESRDAMKCVYEFRQIIAALVAEMKARGPPPDSDTSVGAQLLRLRDPKTGAPLPDHKLAAEVGTFIMGGFETTAHTLSFTLFCIATNPAVKAGVLAELDKLGLVARARQPARELKWDDLAKMTYRGNVLKESMRMFPVVAGVPRYTTQPTQIGPYKVPKGVFVYVLFHHLHNSPGNWSDPDVFNPDRWLDDDEMYYQPAADGMADDKDANRFKKFLPFSEGPRSCIGQNMAMMELKAGIATLCARFDFQLAPEMGGVQGVIGSEIMALTLHTRHGIRMHCTPHMQ</sequence>
<organism evidence="5 6">
    <name type="scientific">[Myrmecia] bisecta</name>
    <dbReference type="NCBI Taxonomy" id="41462"/>
    <lineage>
        <taxon>Eukaryota</taxon>
        <taxon>Viridiplantae</taxon>
        <taxon>Chlorophyta</taxon>
        <taxon>core chlorophytes</taxon>
        <taxon>Trebouxiophyceae</taxon>
        <taxon>Trebouxiales</taxon>
        <taxon>Trebouxiaceae</taxon>
        <taxon>Myrmecia</taxon>
    </lineage>
</organism>
<evidence type="ECO:0000256" key="2">
    <source>
        <dbReference type="ARBA" id="ARBA00010617"/>
    </source>
</evidence>
<dbReference type="Proteomes" id="UP001489004">
    <property type="component" value="Unassembled WGS sequence"/>
</dbReference>
<dbReference type="InterPro" id="IPR001128">
    <property type="entry name" value="Cyt_P450"/>
</dbReference>
<dbReference type="Gene3D" id="1.10.630.10">
    <property type="entry name" value="Cytochrome P450"/>
    <property type="match status" value="1"/>
</dbReference>
<dbReference type="GO" id="GO:0004497">
    <property type="term" value="F:monooxygenase activity"/>
    <property type="evidence" value="ECO:0007669"/>
    <property type="project" value="UniProtKB-KW"/>
</dbReference>
<dbReference type="GO" id="GO:0020037">
    <property type="term" value="F:heme binding"/>
    <property type="evidence" value="ECO:0007669"/>
    <property type="project" value="InterPro"/>
</dbReference>
<dbReference type="AlphaFoldDB" id="A0AAW1PVQ0"/>
<comment type="similarity">
    <text evidence="2 4">Belongs to the cytochrome P450 family.</text>
</comment>